<name>A0ABU8HC59_9BACI</name>
<dbReference type="Pfam" id="PF05048">
    <property type="entry name" value="NosD"/>
    <property type="match status" value="1"/>
</dbReference>
<comment type="caution">
    <text evidence="2">The sequence shown here is derived from an EMBL/GenBank/DDBJ whole genome shotgun (WGS) entry which is preliminary data.</text>
</comment>
<gene>
    <name evidence="2" type="ORF">WAK64_07615</name>
</gene>
<keyword evidence="3" id="KW-1185">Reference proteome</keyword>
<dbReference type="Proteomes" id="UP001312865">
    <property type="component" value="Unassembled WGS sequence"/>
</dbReference>
<dbReference type="InterPro" id="IPR011050">
    <property type="entry name" value="Pectin_lyase_fold/virulence"/>
</dbReference>
<dbReference type="InterPro" id="IPR006626">
    <property type="entry name" value="PbH1"/>
</dbReference>
<evidence type="ECO:0000259" key="1">
    <source>
        <dbReference type="Pfam" id="PF05048"/>
    </source>
</evidence>
<proteinExistence type="predicted"/>
<evidence type="ECO:0000313" key="3">
    <source>
        <dbReference type="Proteomes" id="UP001312865"/>
    </source>
</evidence>
<dbReference type="EMBL" id="JBBAXC010000005">
    <property type="protein sequence ID" value="MEI5906924.1"/>
    <property type="molecule type" value="Genomic_DNA"/>
</dbReference>
<reference evidence="2 3" key="1">
    <citation type="journal article" date="2018" name="J. Microbiol.">
        <title>Bacillus spongiae sp. nov., isolated from sponge of Jeju Island.</title>
        <authorList>
            <person name="Lee G.E."/>
            <person name="Im W.T."/>
            <person name="Park J.S."/>
        </authorList>
    </citation>
    <scope>NUCLEOTIDE SEQUENCE [LARGE SCALE GENOMIC DNA]</scope>
    <source>
        <strain evidence="2 3">135PIL107-10</strain>
    </source>
</reference>
<dbReference type="InterPro" id="IPR012334">
    <property type="entry name" value="Pectin_lyas_fold"/>
</dbReference>
<evidence type="ECO:0000313" key="2">
    <source>
        <dbReference type="EMBL" id="MEI5906924.1"/>
    </source>
</evidence>
<feature type="domain" description="Periplasmic copper-binding protein NosD beta helix" evidence="1">
    <location>
        <begin position="77"/>
        <end position="241"/>
    </location>
</feature>
<dbReference type="Gene3D" id="2.160.20.10">
    <property type="entry name" value="Single-stranded right-handed beta-helix, Pectin lyase-like"/>
    <property type="match status" value="1"/>
</dbReference>
<dbReference type="RefSeq" id="WP_336586366.1">
    <property type="nucleotide sequence ID" value="NZ_JBBAXC010000005.1"/>
</dbReference>
<accession>A0ABU8HC59</accession>
<dbReference type="SMART" id="SM00710">
    <property type="entry name" value="PbH1"/>
    <property type="match status" value="5"/>
</dbReference>
<sequence>MAIFTVPSIPTPTVQDAITLADPGDTIEILVGTFDGFTVDKDRLKIVGCGIGKTKISGAGVGNDGVVVTGNQTHLIGFTVQGFGTGIGVSVQSSNNVIQKVEASFNSNGFTINGQDNLLTMNSATFNQIDGFRVTDEFNCFEKNQSTNNTNGYHFFDPNNMSVDNLAKNNSGAGFLLNEGGSDNMIVGNTVVKNDIGIDCQTDDNSINENKVCDNTTIGIGLIGESGNPNGNLVDWNTVRNNGTELGMNHAGIFVSDGSGATTENSIRFNKANNNIEYDILAEGGTGFNFYDGNICDNSDPVSICTP</sequence>
<organism evidence="2 3">
    <name type="scientific">Bacillus spongiae</name>
    <dbReference type="NCBI Taxonomy" id="2683610"/>
    <lineage>
        <taxon>Bacteria</taxon>
        <taxon>Bacillati</taxon>
        <taxon>Bacillota</taxon>
        <taxon>Bacilli</taxon>
        <taxon>Bacillales</taxon>
        <taxon>Bacillaceae</taxon>
        <taxon>Bacillus</taxon>
    </lineage>
</organism>
<dbReference type="SUPFAM" id="SSF51126">
    <property type="entry name" value="Pectin lyase-like"/>
    <property type="match status" value="1"/>
</dbReference>
<dbReference type="InterPro" id="IPR007742">
    <property type="entry name" value="NosD_dom"/>
</dbReference>
<protein>
    <submittedName>
        <fullName evidence="2">NosD domain-containing protein</fullName>
    </submittedName>
</protein>